<dbReference type="GO" id="GO:0005940">
    <property type="term" value="C:septin ring"/>
    <property type="evidence" value="ECO:0007669"/>
    <property type="project" value="InterPro"/>
</dbReference>
<dbReference type="GO" id="GO:0005886">
    <property type="term" value="C:plasma membrane"/>
    <property type="evidence" value="ECO:0007669"/>
    <property type="project" value="UniProtKB-SubCell"/>
</dbReference>
<gene>
    <name evidence="8" type="primary">ezrA</name>
    <name evidence="9" type="ORF">N780_06315</name>
</gene>
<feature type="topological domain" description="Extracellular" evidence="8">
    <location>
        <begin position="1"/>
        <end position="2"/>
    </location>
</feature>
<keyword evidence="8" id="KW-1003">Cell membrane</keyword>
<dbReference type="HAMAP" id="MF_00728">
    <property type="entry name" value="EzrA"/>
    <property type="match status" value="1"/>
</dbReference>
<keyword evidence="7 8" id="KW-0131">Cell cycle</keyword>
<dbReference type="STRING" id="1385513.N780_06315"/>
<accession>A0A0A2UQC7</accession>
<evidence type="ECO:0000313" key="9">
    <source>
        <dbReference type="EMBL" id="KGP90159.1"/>
    </source>
</evidence>
<dbReference type="RefSeq" id="WP_036786468.1">
    <property type="nucleotide sequence ID" value="NZ_AVBG01000015.1"/>
</dbReference>
<evidence type="ECO:0000256" key="7">
    <source>
        <dbReference type="ARBA" id="ARBA00023306"/>
    </source>
</evidence>
<evidence type="ECO:0000256" key="3">
    <source>
        <dbReference type="ARBA" id="ARBA00022989"/>
    </source>
</evidence>
<sequence length="565" mass="66020">MAYGIGAILAVIVVVIVGLIFRKQVYDEVDRLEGWKMDIMNREVTEELSKVKSLNLSGETQERFESWRSEWDDILSKQLPNLEEQLFEAEDYADKYRFGSAKKVIKTIEDHLKTIESSIDKMFEELETLLHSEENSRKDIETLHPQTKQLRKKLLQQRHRYGSAEVRFEALIDAAEEKLQSYYQLVEQGNYFEANELVQTMKDEIDQLTVQIEEFPSLYKMCKQELPSQIEDLVNGLKQMSDDGYRVEAYNFEEELAGFQEHLNRYSEQLDQADMEEARSGAVEIEERVNEMFAQLENEAIARSYVEKHQPNLLSQLQSIREDIRISKEEIEVLQHTYQFEDKDLEIHTSLEKWVNLLLKQYNDIMDELQEGLPHSSIREELERWEVQLQELIEQHQQFKERLHEVRAGEREAKEQITVMKQKLIAVNRKLQKSNIPGVPLYLQNAIEAAAHSLYRVHDLLDEQPLDMIKVRESLDSATKETESAAEQTELLLDQATLVETMIQYGNRYRSQYPFTAAKLSEAERSFRNYEYDQALELATDALEEVEPGARDRLGEYIGVSTTVG</sequence>
<evidence type="ECO:0000256" key="8">
    <source>
        <dbReference type="HAMAP-Rule" id="MF_00728"/>
    </source>
</evidence>
<evidence type="ECO:0000256" key="4">
    <source>
        <dbReference type="ARBA" id="ARBA00023054"/>
    </source>
</evidence>
<evidence type="ECO:0000256" key="1">
    <source>
        <dbReference type="ARBA" id="ARBA00022618"/>
    </source>
</evidence>
<keyword evidence="6 8" id="KW-0717">Septation</keyword>
<evidence type="ECO:0000256" key="2">
    <source>
        <dbReference type="ARBA" id="ARBA00022692"/>
    </source>
</evidence>
<dbReference type="GO" id="GO:0000921">
    <property type="term" value="P:septin ring assembly"/>
    <property type="evidence" value="ECO:0007669"/>
    <property type="project" value="InterPro"/>
</dbReference>
<dbReference type="AlphaFoldDB" id="A0A0A2UQC7"/>
<keyword evidence="4 8" id="KW-0175">Coiled coil</keyword>
<organism evidence="9 10">
    <name type="scientific">Pontibacillus chungwhensis BH030062</name>
    <dbReference type="NCBI Taxonomy" id="1385513"/>
    <lineage>
        <taxon>Bacteria</taxon>
        <taxon>Bacillati</taxon>
        <taxon>Bacillota</taxon>
        <taxon>Bacilli</taxon>
        <taxon>Bacillales</taxon>
        <taxon>Bacillaceae</taxon>
        <taxon>Pontibacillus</taxon>
    </lineage>
</organism>
<comment type="subcellular location">
    <subcellularLocation>
        <location evidence="8">Cell membrane</location>
        <topology evidence="8">Single-pass membrane protein</topology>
    </subcellularLocation>
    <text evidence="8">Colocalized with FtsZ to the nascent septal site.</text>
</comment>
<dbReference type="InterPro" id="IPR010379">
    <property type="entry name" value="EzrA"/>
</dbReference>
<evidence type="ECO:0000256" key="6">
    <source>
        <dbReference type="ARBA" id="ARBA00023210"/>
    </source>
</evidence>
<keyword evidence="3 8" id="KW-1133">Transmembrane helix</keyword>
<proteinExistence type="inferred from homology"/>
<dbReference type="GO" id="GO:0016301">
    <property type="term" value="F:kinase activity"/>
    <property type="evidence" value="ECO:0007669"/>
    <property type="project" value="UniProtKB-KW"/>
</dbReference>
<dbReference type="Proteomes" id="UP000030153">
    <property type="component" value="Unassembled WGS sequence"/>
</dbReference>
<evidence type="ECO:0000256" key="5">
    <source>
        <dbReference type="ARBA" id="ARBA00023136"/>
    </source>
</evidence>
<keyword evidence="2 8" id="KW-0812">Transmembrane</keyword>
<dbReference type="OrthoDB" id="1654473at2"/>
<reference evidence="9 10" key="1">
    <citation type="submission" date="2013-08" db="EMBL/GenBank/DDBJ databases">
        <title>Genome of Pontibacillus chungwhensis.</title>
        <authorList>
            <person name="Wang Q."/>
            <person name="Wang G."/>
        </authorList>
    </citation>
    <scope>NUCLEOTIDE SEQUENCE [LARGE SCALE GENOMIC DNA]</scope>
    <source>
        <strain evidence="9 10">BH030062</strain>
    </source>
</reference>
<dbReference type="NCBIfam" id="NF003413">
    <property type="entry name" value="PRK04778.1-7"/>
    <property type="match status" value="1"/>
</dbReference>
<comment type="function">
    <text evidence="8">Negative regulator of FtsZ ring formation; modulates the frequency and position of FtsZ ring formation. Inhibits FtsZ ring formation at polar sites. Interacts either with FtsZ or with one of its binding partners to promote depolymerization.</text>
</comment>
<evidence type="ECO:0000313" key="10">
    <source>
        <dbReference type="Proteomes" id="UP000030153"/>
    </source>
</evidence>
<keyword evidence="9" id="KW-0808">Transferase</keyword>
<feature type="topological domain" description="Cytoplasmic" evidence="8">
    <location>
        <begin position="22"/>
        <end position="565"/>
    </location>
</feature>
<dbReference type="eggNOG" id="COG4477">
    <property type="taxonomic scope" value="Bacteria"/>
</dbReference>
<name>A0A0A2UQC7_9BACI</name>
<keyword evidence="10" id="KW-1185">Reference proteome</keyword>
<dbReference type="EMBL" id="AVBG01000015">
    <property type="protein sequence ID" value="KGP90159.1"/>
    <property type="molecule type" value="Genomic_DNA"/>
</dbReference>
<feature type="coiled-coil region" evidence="8">
    <location>
        <begin position="375"/>
        <end position="409"/>
    </location>
</feature>
<dbReference type="GO" id="GO:0000917">
    <property type="term" value="P:division septum assembly"/>
    <property type="evidence" value="ECO:0007669"/>
    <property type="project" value="UniProtKB-KW"/>
</dbReference>
<keyword evidence="1 8" id="KW-0132">Cell division</keyword>
<protein>
    <recommendedName>
        <fullName evidence="8">Septation ring formation regulator EzrA</fullName>
    </recommendedName>
</protein>
<comment type="caution">
    <text evidence="9">The sequence shown here is derived from an EMBL/GenBank/DDBJ whole genome shotgun (WGS) entry which is preliminary data.</text>
</comment>
<keyword evidence="5 8" id="KW-0472">Membrane</keyword>
<keyword evidence="9" id="KW-0418">Kinase</keyword>
<comment type="similarity">
    <text evidence="8">Belongs to the EzrA family.</text>
</comment>
<dbReference type="Pfam" id="PF06160">
    <property type="entry name" value="EzrA"/>
    <property type="match status" value="1"/>
</dbReference>